<keyword evidence="1" id="KW-0812">Transmembrane</keyword>
<feature type="domain" description="Inner membrane protein YejM N-terminal" evidence="3">
    <location>
        <begin position="6"/>
        <end position="243"/>
    </location>
</feature>
<evidence type="ECO:0000256" key="1">
    <source>
        <dbReference type="SAM" id="Phobius"/>
    </source>
</evidence>
<dbReference type="Gene3D" id="3.40.720.10">
    <property type="entry name" value="Alkaline Phosphatase, subunit A"/>
    <property type="match status" value="1"/>
</dbReference>
<dbReference type="EMBL" id="LNYX01000013">
    <property type="protein sequence ID" value="KTD64359.1"/>
    <property type="molecule type" value="Genomic_DNA"/>
</dbReference>
<dbReference type="InterPro" id="IPR024588">
    <property type="entry name" value="YejM_N"/>
</dbReference>
<protein>
    <submittedName>
        <fullName evidence="4">Sulfatase</fullName>
    </submittedName>
</protein>
<evidence type="ECO:0000313" key="4">
    <source>
        <dbReference type="EMBL" id="KTD64359.1"/>
    </source>
</evidence>
<dbReference type="OrthoDB" id="9803751at2"/>
<gene>
    <name evidence="4" type="ORF">Lspi_1166</name>
</gene>
<dbReference type="CDD" id="cd16148">
    <property type="entry name" value="sulfatase_like"/>
    <property type="match status" value="1"/>
</dbReference>
<evidence type="ECO:0000313" key="5">
    <source>
        <dbReference type="Proteomes" id="UP000054877"/>
    </source>
</evidence>
<dbReference type="STRING" id="452.Lspi_1166"/>
<dbReference type="PIRSF" id="PIRSF004950">
    <property type="entry name" value="Mmb_sulf_HI0842"/>
    <property type="match status" value="1"/>
</dbReference>
<feature type="domain" description="Sulfatase N-terminal" evidence="2">
    <location>
        <begin position="250"/>
        <end position="529"/>
    </location>
</feature>
<evidence type="ECO:0000259" key="2">
    <source>
        <dbReference type="Pfam" id="PF00884"/>
    </source>
</evidence>
<dbReference type="Proteomes" id="UP000054877">
    <property type="component" value="Unassembled WGS sequence"/>
</dbReference>
<dbReference type="InterPro" id="IPR000917">
    <property type="entry name" value="Sulfatase_N"/>
</dbReference>
<dbReference type="Pfam" id="PF11893">
    <property type="entry name" value="DUF3413"/>
    <property type="match status" value="1"/>
</dbReference>
<reference evidence="4 5" key="1">
    <citation type="submission" date="2015-11" db="EMBL/GenBank/DDBJ databases">
        <title>Genomic analysis of 38 Legionella species identifies large and diverse effector repertoires.</title>
        <authorList>
            <person name="Burstein D."/>
            <person name="Amaro F."/>
            <person name="Zusman T."/>
            <person name="Lifshitz Z."/>
            <person name="Cohen O."/>
            <person name="Gilbert J.A."/>
            <person name="Pupko T."/>
            <person name="Shuman H.A."/>
            <person name="Segal G."/>
        </authorList>
    </citation>
    <scope>NUCLEOTIDE SEQUENCE [LARGE SCALE GENOMIC DNA]</scope>
    <source>
        <strain evidence="4 5">Mt.St.Helens-9</strain>
    </source>
</reference>
<keyword evidence="5" id="KW-1185">Reference proteome</keyword>
<evidence type="ECO:0000259" key="3">
    <source>
        <dbReference type="Pfam" id="PF11893"/>
    </source>
</evidence>
<dbReference type="PANTHER" id="PTHR43751:SF3">
    <property type="entry name" value="SULFATASE N-TERMINAL DOMAIN-CONTAINING PROTEIN"/>
    <property type="match status" value="1"/>
</dbReference>
<dbReference type="SUPFAM" id="SSF53649">
    <property type="entry name" value="Alkaline phosphatase-like"/>
    <property type="match status" value="1"/>
</dbReference>
<feature type="transmembrane region" description="Helical" evidence="1">
    <location>
        <begin position="131"/>
        <end position="153"/>
    </location>
</feature>
<dbReference type="PATRIC" id="fig|452.5.peg.1292"/>
<keyword evidence="1" id="KW-0472">Membrane</keyword>
<feature type="transmembrane region" description="Helical" evidence="1">
    <location>
        <begin position="12"/>
        <end position="32"/>
    </location>
</feature>
<keyword evidence="1" id="KW-1133">Transmembrane helix</keyword>
<dbReference type="PANTHER" id="PTHR43751">
    <property type="entry name" value="SULFATASE"/>
    <property type="match status" value="1"/>
</dbReference>
<dbReference type="InterPro" id="IPR052701">
    <property type="entry name" value="GAG_Ulvan_Degrading_Sulfatases"/>
</dbReference>
<feature type="transmembrane region" description="Helical" evidence="1">
    <location>
        <begin position="165"/>
        <end position="184"/>
    </location>
</feature>
<feature type="transmembrane region" description="Helical" evidence="1">
    <location>
        <begin position="79"/>
        <end position="100"/>
    </location>
</feature>
<accession>A0A0W0Z5B7</accession>
<dbReference type="InterPro" id="IPR017850">
    <property type="entry name" value="Alkaline_phosphatase_core_sf"/>
</dbReference>
<dbReference type="RefSeq" id="WP_058483103.1">
    <property type="nucleotide sequence ID" value="NZ_CAAAII010000005.1"/>
</dbReference>
<comment type="caution">
    <text evidence="4">The sequence shown here is derived from an EMBL/GenBank/DDBJ whole genome shotgun (WGS) entry which is preliminary data.</text>
</comment>
<dbReference type="Pfam" id="PF00884">
    <property type="entry name" value="Sulfatase"/>
    <property type="match status" value="1"/>
</dbReference>
<name>A0A0W0Z5B7_LEGSP</name>
<dbReference type="InterPro" id="IPR012159">
    <property type="entry name" value="YejM-like"/>
</dbReference>
<feature type="transmembrane region" description="Helical" evidence="1">
    <location>
        <begin position="44"/>
        <end position="67"/>
    </location>
</feature>
<proteinExistence type="predicted"/>
<dbReference type="AlphaFoldDB" id="A0A0W0Z5B7"/>
<organism evidence="4 5">
    <name type="scientific">Legionella spiritensis</name>
    <dbReference type="NCBI Taxonomy" id="452"/>
    <lineage>
        <taxon>Bacteria</taxon>
        <taxon>Pseudomonadati</taxon>
        <taxon>Pseudomonadota</taxon>
        <taxon>Gammaproteobacteria</taxon>
        <taxon>Legionellales</taxon>
        <taxon>Legionellaceae</taxon>
        <taxon>Legionella</taxon>
    </lineage>
</organism>
<sequence>MKNTRSLSRLSLFWLLNLPFFILVHVSFISYLPFPLNSYGSMGYFIALAVAQAGIISWIFLLVLPWLLGLLSGHRISPIWLSFIAATCVLYLLLLDKFVYFQFRTHINWSIVQMILSPVRAQIFDLSSMDYFGLVSVFVAVFILQGLLFRLSAALHVNGSYIAKPARWMLLALLFLVQGMYVWADAVYKPEILMTSELMPWFHGATAKRFLARHHIVTPQKQRAGLGALDSGFLNYPLKPLQIRTLSRKPNILILAIDAWRYDNLNRQTTPNLARLADSSELYLNHFSGGNSTRAGIFSLFYSLAPNTFETFYQAGKGPILFDVLYRQGYEVGVYTSASAISPPFHRTVFSNVAGFEPTLHGSDSVERDKAVTVKLKQFFKQAQKTDKPFFAFAFYDSAHAHHFPPPSDRAPFQPTGKVSILKITDQYQQQLAYNQYRNAVYFIDDLFGALFTYMEKSGLMQNTLIIVTSDHGEEFNDNGLGFWGHNGNFTPAQTRVPLLVHWPEQRTKKRFHHTTTHYDVMPTLLSQVLGVQNPFDEYSLGRLLSDDRQREIILMGSYGNVAIYSPAKSLIAVANRLGYFEMQNQRGEVLKNKRLDPEMLGKAFEQMHRFSGKHKD</sequence>